<dbReference type="Proteomes" id="UP001194696">
    <property type="component" value="Unassembled WGS sequence"/>
</dbReference>
<reference evidence="1 2" key="1">
    <citation type="journal article" date="2020" name="Fungal Divers.">
        <title>Resolving the Mortierellaceae phylogeny through synthesis of multi-gene phylogenetics and phylogenomics.</title>
        <authorList>
            <person name="Vandepol N."/>
            <person name="Liber J."/>
            <person name="Desiro A."/>
            <person name="Na H."/>
            <person name="Kennedy M."/>
            <person name="Barry K."/>
            <person name="Grigoriev I.V."/>
            <person name="Miller A.N."/>
            <person name="O'Donnell K."/>
            <person name="Stajich J.E."/>
            <person name="Bonito G."/>
        </authorList>
    </citation>
    <scope>NUCLEOTIDE SEQUENCE [LARGE SCALE GENOMIC DNA]</scope>
    <source>
        <strain evidence="1 2">AD045</strain>
    </source>
</reference>
<feature type="non-terminal residue" evidence="1">
    <location>
        <position position="76"/>
    </location>
</feature>
<comment type="caution">
    <text evidence="1">The sequence shown here is derived from an EMBL/GenBank/DDBJ whole genome shotgun (WGS) entry which is preliminary data.</text>
</comment>
<evidence type="ECO:0000313" key="2">
    <source>
        <dbReference type="Proteomes" id="UP001194696"/>
    </source>
</evidence>
<organism evidence="1 2">
    <name type="scientific">Linnemannia gamsii</name>
    <dbReference type="NCBI Taxonomy" id="64522"/>
    <lineage>
        <taxon>Eukaryota</taxon>
        <taxon>Fungi</taxon>
        <taxon>Fungi incertae sedis</taxon>
        <taxon>Mucoromycota</taxon>
        <taxon>Mortierellomycotina</taxon>
        <taxon>Mortierellomycetes</taxon>
        <taxon>Mortierellales</taxon>
        <taxon>Mortierellaceae</taxon>
        <taxon>Linnemannia</taxon>
    </lineage>
</organism>
<name>A0ABQ7JI01_9FUNG</name>
<evidence type="ECO:0000313" key="1">
    <source>
        <dbReference type="EMBL" id="KAG0273933.1"/>
    </source>
</evidence>
<proteinExistence type="predicted"/>
<gene>
    <name evidence="1" type="ORF">BGZ96_004595</name>
</gene>
<sequence length="76" mass="8885">MVLDGFYRKVRWMTERTLGGIKPEEYSHALVELEQAFYAEMTEQLDSKLGAEHERLLDGLEKDMTLLLEEAKSQHE</sequence>
<dbReference type="EMBL" id="JAAAIM010002131">
    <property type="protein sequence ID" value="KAG0273933.1"/>
    <property type="molecule type" value="Genomic_DNA"/>
</dbReference>
<accession>A0ABQ7JI01</accession>
<keyword evidence="2" id="KW-1185">Reference proteome</keyword>
<protein>
    <submittedName>
        <fullName evidence="1">Uncharacterized protein</fullName>
    </submittedName>
</protein>